<feature type="transmembrane region" description="Helical" evidence="2">
    <location>
        <begin position="28"/>
        <end position="47"/>
    </location>
</feature>
<dbReference type="EMBL" id="JAALLH010000001">
    <property type="protein sequence ID" value="NIY66555.1"/>
    <property type="molecule type" value="Genomic_DNA"/>
</dbReference>
<dbReference type="AlphaFoldDB" id="A0A7X5X4L5"/>
<accession>A0A7X5X4L5</accession>
<feature type="region of interest" description="Disordered" evidence="1">
    <location>
        <begin position="323"/>
        <end position="342"/>
    </location>
</feature>
<feature type="compositionally biased region" description="Basic and acidic residues" evidence="1">
    <location>
        <begin position="51"/>
        <end position="64"/>
    </location>
</feature>
<protein>
    <submittedName>
        <fullName evidence="3">Uncharacterized protein</fullName>
    </submittedName>
</protein>
<evidence type="ECO:0000256" key="2">
    <source>
        <dbReference type="SAM" id="Phobius"/>
    </source>
</evidence>
<evidence type="ECO:0000256" key="1">
    <source>
        <dbReference type="SAM" id="MobiDB-lite"/>
    </source>
</evidence>
<feature type="region of interest" description="Disordered" evidence="1">
    <location>
        <begin position="46"/>
        <end position="144"/>
    </location>
</feature>
<keyword evidence="2" id="KW-0472">Membrane</keyword>
<evidence type="ECO:0000313" key="4">
    <source>
        <dbReference type="Proteomes" id="UP000536624"/>
    </source>
</evidence>
<proteinExistence type="predicted"/>
<keyword evidence="2" id="KW-1133">Transmembrane helix</keyword>
<gene>
    <name evidence="3" type="ORF">SMALB_4579</name>
</gene>
<dbReference type="Proteomes" id="UP000536624">
    <property type="component" value="Unassembled WGS sequence"/>
</dbReference>
<comment type="caution">
    <text evidence="3">The sequence shown here is derived from an EMBL/GenBank/DDBJ whole genome shotgun (WGS) entry which is preliminary data.</text>
</comment>
<evidence type="ECO:0000313" key="3">
    <source>
        <dbReference type="EMBL" id="NIY66555.1"/>
    </source>
</evidence>
<sequence>MLPLALSGTNTAVGAVSAAALVGGAPVAAAVAVGGAAVLGVSAAVGNRRRAAGDRRKTAPDRHGGRTRRERTSTPSRASGSGLTGGRGRGHGRGKSLASRTGGGTSGKRHGSTGAGRHGRYAPGGTTASRLGTGRDGPSRGSAGRLGQIRALRASNQAQTPNRSAARHQTAAARRAVADARRDARAAGRAAKALGQGRARRALGWTAGKAASGIRVLVNKARTARDQAAGQQVAAKRAQVRKAPARRRARWGLLKSAARFQGRRLLAALAGGTVGLLGCLTTPLGRKLGWRWLMHPGRRLYRRLMLSAREARAARDEQIRLRQAAEEAEADAAAQQDPNEIGDRVERPTHLIPTHAGQEAIHVSGFKFEEAAADMENAARSYDPDGNMEVLAMIEGLPQAMQSIANTFRILAERSDEEFAFEKDVAAGFDDIHRTLLNAVDASDTLVPLFRSVHEQDIARHEDPRNGTQAEKGWNV</sequence>
<keyword evidence="2" id="KW-0812">Transmembrane</keyword>
<reference evidence="3 4" key="1">
    <citation type="submission" date="2020-02" db="EMBL/GenBank/DDBJ databases">
        <title>Streptomyces malaysiensis DSM14702 (JHCC583434, PFL_A843) Genome sequencing and assembly.</title>
        <authorList>
            <person name="Samborskyy M."/>
        </authorList>
    </citation>
    <scope>NUCLEOTIDE SEQUENCE [LARGE SCALE GENOMIC DNA]</scope>
    <source>
        <strain evidence="3 4">DSM 14702</strain>
    </source>
</reference>
<organism evidence="3 4">
    <name type="scientific">Streptomyces malaysiensis</name>
    <dbReference type="NCBI Taxonomy" id="92644"/>
    <lineage>
        <taxon>Bacteria</taxon>
        <taxon>Bacillati</taxon>
        <taxon>Actinomycetota</taxon>
        <taxon>Actinomycetes</taxon>
        <taxon>Kitasatosporales</taxon>
        <taxon>Streptomycetaceae</taxon>
        <taxon>Streptomyces</taxon>
        <taxon>Streptomyces violaceusniger group</taxon>
    </lineage>
</organism>
<name>A0A7X5X4L5_STRMQ</name>
<feature type="transmembrane region" description="Helical" evidence="2">
    <location>
        <begin position="265"/>
        <end position="285"/>
    </location>
</feature>